<reference evidence="5" key="3">
    <citation type="submission" date="2025-04" db="UniProtKB">
        <authorList>
            <consortium name="RefSeq"/>
        </authorList>
    </citation>
    <scope>IDENTIFICATION</scope>
</reference>
<gene>
    <name evidence="5 6" type="primary">bcl7c.L</name>
    <name evidence="5" type="synonym">bcl7c</name>
    <name evidence="3" type="synonym">MGC154460</name>
</gene>
<protein>
    <submittedName>
        <fullName evidence="3">MGC154460 protein</fullName>
    </submittedName>
    <submittedName>
        <fullName evidence="5">Uncharacterized protein LOC779260</fullName>
    </submittedName>
</protein>
<dbReference type="AGR" id="Xenbase:XB-GENE-6252787"/>
<evidence type="ECO:0000313" key="5">
    <source>
        <dbReference type="RefSeq" id="NP_001090350.1"/>
    </source>
</evidence>
<dbReference type="OrthoDB" id="5989898at2759"/>
<evidence type="ECO:0000256" key="1">
    <source>
        <dbReference type="ARBA" id="ARBA00010326"/>
    </source>
</evidence>
<feature type="compositionally biased region" description="Low complexity" evidence="2">
    <location>
        <begin position="94"/>
        <end position="104"/>
    </location>
</feature>
<evidence type="ECO:0000313" key="3">
    <source>
        <dbReference type="EMBL" id="AAI23219.1"/>
    </source>
</evidence>
<dbReference type="KEGG" id="xla:779260"/>
<dbReference type="CTD" id="779260"/>
<keyword evidence="4" id="KW-1185">Reference proteome</keyword>
<dbReference type="GeneID" id="779260"/>
<dbReference type="Pfam" id="PF04714">
    <property type="entry name" value="BCL_N"/>
    <property type="match status" value="1"/>
</dbReference>
<feature type="compositionally biased region" description="Basic and acidic residues" evidence="2">
    <location>
        <begin position="155"/>
        <end position="167"/>
    </location>
</feature>
<sequence length="209" mass="23279">MANRTGRAETRSRARDDIKRVMAVIEHVRRWEKRWVTVGDTSLRIFKWVPIVDPRDEEKSGAQTPTEQQKAREKRRAQQRRKSHALLMMEINDDSNNSSLSDASGARGEGSDSPSQTPELSRNVSPCPSTRPKTEDFQPPELGHEGDGALLPPIRADEPPMLTKEEPVAETPGAQVPSGAAICPRLSEEESLDAPALKRFCTDQVMMGR</sequence>
<dbReference type="AlphaFoldDB" id="Q0IHC1"/>
<dbReference type="EMBL" id="BC123218">
    <property type="protein sequence ID" value="AAI23219.1"/>
    <property type="molecule type" value="mRNA"/>
</dbReference>
<dbReference type="DNASU" id="779260"/>
<feature type="compositionally biased region" description="Basic and acidic residues" evidence="2">
    <location>
        <begin position="132"/>
        <end position="147"/>
    </location>
</feature>
<feature type="compositionally biased region" description="Basic residues" evidence="2">
    <location>
        <begin position="72"/>
        <end position="84"/>
    </location>
</feature>
<dbReference type="Proteomes" id="UP000186698">
    <property type="component" value="Chromosome 9_10L"/>
</dbReference>
<comment type="similarity">
    <text evidence="1">Belongs to the BCL7 family.</text>
</comment>
<evidence type="ECO:0000313" key="4">
    <source>
        <dbReference type="Proteomes" id="UP000186698"/>
    </source>
</evidence>
<accession>Q0IHC1</accession>
<name>Q0IHC1_XENLA</name>
<reference evidence="5" key="1">
    <citation type="journal article" date="2002" name="Dev. Dyn.">
        <title>Genetic and genomic tools for Xenopus research: The NIH Xenopus initiative.</title>
        <authorList>
            <person name="Klein S.L."/>
            <person name="Strausberg R.L."/>
            <person name="Wagner L."/>
            <person name="Pontius J."/>
            <person name="Clifton S.W."/>
            <person name="Richardson P."/>
        </authorList>
    </citation>
    <scope>NUCLEOTIDE SEQUENCE</scope>
</reference>
<evidence type="ECO:0000256" key="2">
    <source>
        <dbReference type="SAM" id="MobiDB-lite"/>
    </source>
</evidence>
<dbReference type="PANTHER" id="PTHR12767">
    <property type="entry name" value="BCL7 RELATED"/>
    <property type="match status" value="1"/>
</dbReference>
<proteinExistence type="evidence at transcript level"/>
<feature type="compositionally biased region" description="Polar residues" evidence="2">
    <location>
        <begin position="112"/>
        <end position="128"/>
    </location>
</feature>
<reference evidence="3" key="2">
    <citation type="submission" date="2006-09" db="EMBL/GenBank/DDBJ databases">
        <authorList>
            <consortium name="NIH - Xenopus Gene Collection (XGC) project"/>
        </authorList>
    </citation>
    <scope>NUCLEOTIDE SEQUENCE [LARGE SCALE MRNA]</scope>
    <source>
        <tissue evidence="3">Fat bodies</tissue>
    </source>
</reference>
<feature type="region of interest" description="Disordered" evidence="2">
    <location>
        <begin position="56"/>
        <end position="179"/>
    </location>
</feature>
<organism evidence="3">
    <name type="scientific">Xenopus laevis</name>
    <name type="common">African clawed frog</name>
    <dbReference type="NCBI Taxonomy" id="8355"/>
    <lineage>
        <taxon>Eukaryota</taxon>
        <taxon>Metazoa</taxon>
        <taxon>Chordata</taxon>
        <taxon>Craniata</taxon>
        <taxon>Vertebrata</taxon>
        <taxon>Euteleostomi</taxon>
        <taxon>Amphibia</taxon>
        <taxon>Batrachia</taxon>
        <taxon>Anura</taxon>
        <taxon>Pipoidea</taxon>
        <taxon>Pipidae</taxon>
        <taxon>Xenopodinae</taxon>
        <taxon>Xenopus</taxon>
        <taxon>Xenopus</taxon>
    </lineage>
</organism>
<dbReference type="RefSeq" id="NP_001090350.1">
    <property type="nucleotide sequence ID" value="NM_001096881.1"/>
</dbReference>
<dbReference type="PANTHER" id="PTHR12767:SF10">
    <property type="entry name" value="B-CELL CLL_LYMPHOMA 7 PROTEIN FAMILY MEMBER C"/>
    <property type="match status" value="1"/>
</dbReference>
<evidence type="ECO:0000313" key="6">
    <source>
        <dbReference type="Xenbase" id="XB-GENE-6252787"/>
    </source>
</evidence>
<dbReference type="InterPro" id="IPR006804">
    <property type="entry name" value="BCL7"/>
</dbReference>
<dbReference type="Xenbase" id="XB-GENE-6252787">
    <property type="gene designation" value="bcl7c.L"/>
</dbReference>
<dbReference type="Bgee" id="779260">
    <property type="expression patterns" value="Expressed in muscle tissue and 16 other cell types or tissues"/>
</dbReference>